<dbReference type="GeneID" id="33570969"/>
<proteinExistence type="inferred from homology"/>
<keyword evidence="13" id="KW-1185">Reference proteome</keyword>
<feature type="compositionally biased region" description="Acidic residues" evidence="7">
    <location>
        <begin position="985"/>
        <end position="997"/>
    </location>
</feature>
<evidence type="ECO:0000256" key="2">
    <source>
        <dbReference type="ARBA" id="ARBA00007779"/>
    </source>
</evidence>
<feature type="region of interest" description="Disordered" evidence="7">
    <location>
        <begin position="319"/>
        <end position="347"/>
    </location>
</feature>
<evidence type="ECO:0000313" key="12">
    <source>
        <dbReference type="EMBL" id="ORZ06092.1"/>
    </source>
</evidence>
<feature type="domain" description="CSC1/OSCA1-like 7TM region" evidence="9">
    <location>
        <begin position="447"/>
        <end position="718"/>
    </location>
</feature>
<evidence type="ECO:0000256" key="4">
    <source>
        <dbReference type="ARBA" id="ARBA00022692"/>
    </source>
</evidence>
<dbReference type="InterPro" id="IPR045122">
    <property type="entry name" value="Csc1-like"/>
</dbReference>
<dbReference type="OrthoDB" id="1689567at2759"/>
<keyword evidence="6 8" id="KW-0472">Membrane</keyword>
<feature type="transmembrane region" description="Helical" evidence="8">
    <location>
        <begin position="542"/>
        <end position="561"/>
    </location>
</feature>
<feature type="region of interest" description="Disordered" evidence="7">
    <location>
        <begin position="938"/>
        <end position="1004"/>
    </location>
</feature>
<accession>A0A1Y2GF95</accession>
<dbReference type="InterPro" id="IPR032880">
    <property type="entry name" value="CSC1/OSCA1-like_N"/>
</dbReference>
<feature type="compositionally biased region" description="Polar residues" evidence="7">
    <location>
        <begin position="1026"/>
        <end position="1035"/>
    </location>
</feature>
<dbReference type="RefSeq" id="XP_021877361.1">
    <property type="nucleotide sequence ID" value="XM_022029126.1"/>
</dbReference>
<feature type="transmembrane region" description="Helical" evidence="8">
    <location>
        <begin position="724"/>
        <end position="742"/>
    </location>
</feature>
<dbReference type="PANTHER" id="PTHR13018">
    <property type="entry name" value="PROBABLE MEMBRANE PROTEIN DUF221-RELATED"/>
    <property type="match status" value="1"/>
</dbReference>
<feature type="compositionally biased region" description="Basic and acidic residues" evidence="7">
    <location>
        <begin position="947"/>
        <end position="956"/>
    </location>
</feature>
<evidence type="ECO:0000256" key="1">
    <source>
        <dbReference type="ARBA" id="ARBA00004141"/>
    </source>
</evidence>
<evidence type="ECO:0000259" key="10">
    <source>
        <dbReference type="Pfam" id="PF13967"/>
    </source>
</evidence>
<organism evidence="12 13">
    <name type="scientific">Lobosporangium transversale</name>
    <dbReference type="NCBI Taxonomy" id="64571"/>
    <lineage>
        <taxon>Eukaryota</taxon>
        <taxon>Fungi</taxon>
        <taxon>Fungi incertae sedis</taxon>
        <taxon>Mucoromycota</taxon>
        <taxon>Mortierellomycotina</taxon>
        <taxon>Mortierellomycetes</taxon>
        <taxon>Mortierellales</taxon>
        <taxon>Mortierellaceae</taxon>
        <taxon>Lobosporangium</taxon>
    </lineage>
</organism>
<feature type="transmembrane region" description="Helical" evidence="8">
    <location>
        <begin position="166"/>
        <end position="188"/>
    </location>
</feature>
<dbReference type="InterPro" id="IPR027815">
    <property type="entry name" value="CSC1/OSCA1-like_cyt"/>
</dbReference>
<dbReference type="GO" id="GO:0005227">
    <property type="term" value="F:calcium-activated cation channel activity"/>
    <property type="evidence" value="ECO:0007669"/>
    <property type="project" value="InterPro"/>
</dbReference>
<feature type="transmembrane region" description="Helical" evidence="8">
    <location>
        <begin position="502"/>
        <end position="522"/>
    </location>
</feature>
<feature type="transmembrane region" description="Helical" evidence="8">
    <location>
        <begin position="449"/>
        <end position="473"/>
    </location>
</feature>
<evidence type="ECO:0000256" key="8">
    <source>
        <dbReference type="SAM" id="Phobius"/>
    </source>
</evidence>
<dbReference type="AlphaFoldDB" id="A0A1Y2GF95"/>
<evidence type="ECO:0000259" key="11">
    <source>
        <dbReference type="Pfam" id="PF14703"/>
    </source>
</evidence>
<gene>
    <name evidence="12" type="ORF">BCR41DRAFT_400234</name>
</gene>
<dbReference type="Pfam" id="PF02714">
    <property type="entry name" value="RSN1_7TM"/>
    <property type="match status" value="1"/>
</dbReference>
<keyword evidence="4 8" id="KW-0812">Transmembrane</keyword>
<feature type="compositionally biased region" description="Basic and acidic residues" evidence="7">
    <location>
        <begin position="965"/>
        <end position="974"/>
    </location>
</feature>
<keyword evidence="5 8" id="KW-1133">Transmembrane helix</keyword>
<keyword evidence="3" id="KW-0813">Transport</keyword>
<evidence type="ECO:0000256" key="7">
    <source>
        <dbReference type="SAM" id="MobiDB-lite"/>
    </source>
</evidence>
<dbReference type="FunCoup" id="A0A1Y2GF95">
    <property type="interactions" value="66"/>
</dbReference>
<feature type="region of interest" description="Disordered" evidence="7">
    <location>
        <begin position="1017"/>
        <end position="1049"/>
    </location>
</feature>
<dbReference type="EMBL" id="MCFF01000047">
    <property type="protein sequence ID" value="ORZ06092.1"/>
    <property type="molecule type" value="Genomic_DNA"/>
</dbReference>
<feature type="transmembrane region" description="Helical" evidence="8">
    <location>
        <begin position="593"/>
        <end position="616"/>
    </location>
</feature>
<evidence type="ECO:0000256" key="5">
    <source>
        <dbReference type="ARBA" id="ARBA00022989"/>
    </source>
</evidence>
<dbReference type="InterPro" id="IPR003864">
    <property type="entry name" value="CSC1/OSCA1-like_7TM"/>
</dbReference>
<comment type="subcellular location">
    <subcellularLocation>
        <location evidence="1">Membrane</location>
        <topology evidence="1">Multi-pass membrane protein</topology>
    </subcellularLocation>
</comment>
<evidence type="ECO:0000256" key="3">
    <source>
        <dbReference type="ARBA" id="ARBA00022448"/>
    </source>
</evidence>
<feature type="transmembrane region" description="Helical" evidence="8">
    <location>
        <begin position="636"/>
        <end position="655"/>
    </location>
</feature>
<feature type="transmembrane region" description="Helical" evidence="8">
    <location>
        <begin position="698"/>
        <end position="718"/>
    </location>
</feature>
<feature type="transmembrane region" description="Helical" evidence="8">
    <location>
        <begin position="35"/>
        <end position="54"/>
    </location>
</feature>
<dbReference type="Pfam" id="PF14703">
    <property type="entry name" value="PHM7_cyt"/>
    <property type="match status" value="1"/>
</dbReference>
<sequence>MENTQTSFQGPIADYIGPAFPPGHPMSSNTSGFKTQLAISISLGLGSFLTFCFMRTRWTILFAPRTKLKRNTPPDLSSAFFGWIPRLLDIKEEVLLERVGLDAALMLRFFVMCMRLFAACLIPGLLVILPINIYTNSDGDLNLGPDIGHGYDPSLSSAALRQGTSLLYLSTQFTFTWIFSLMTLYAIWHTYEGYIDVRRKFLLKRKKSIVNRSIMVIGLPAHLQSDRALATFYESLGVGTVESAHVGRHVTSLKRQIEQRAYALRALEIAYTEYYGNPSSRLDYDPDIIAAENDHTIEHTHHQSESNLRSTSGDEFYHQVADDHSSSSSESETDEQQMSHGNRNKKMRRPTLRLGFLGLFGKKVDKIKYRQEVFAALDKAVQKKRMSRVWATTSTGFVTFEEMNAAQILAQTVNTQETLTCETFLAPEPRDVYWDNLNLPPNELDVRTVVINVIVFILIFFWSGPVSVFSSFLNLASLNKIFPGISKLAGKNAILKSLIQGFLPTVGVIIFLAVVPQFLLILCRRQGIRSHSEIAHALYSKYFTFILFNVVLVFTIVGTWAQAFNKVYHNLGELTLLLAASLPRVSPFFVNYIILRGIGLFPLQLLQAAHVFVLLLQKFISRTPRDYAEARAPPELPYGVVYANATLVFVVVLIYSCIRPAILIFGTIYFAVGYLVFKYQLLYVYFHPYESGGKIWPMVYNRLTLGLLTFQLTMLGLFMLKHAYFFGVLLAPLPAGTAWFWYRTTNIYKWTATYMPLELLRPSKHDGDILDDHSYPLHGPNSVPSTFQSGNINKNNSLTTLRTDVASVEGNRPEHQHSVALDMEVASNGGASENIKAAKRRSNIGGLVTTPEGPRRSMPARSVVDDDDYQATPDRHTDFRQPPMSLYPGVLNSSMRHYSHPALRGPLPTLWLPLKKNEYLEGHGKNRISVFVNNEELNQESGNQQEQEQREQHSRELSLSLPNKDSADPYRRDFDEGDNMAGGGQDEDDDGEEEGYEGDLRGNQGYEEVEHLESIETVGYPMPGPSSLSFQQGQGMSPPNSAGSNNSSSAAYKRNLAVEGIDDVYYHHPERRLSNASLTSRIRSMAATNIGGRGEGGSGHRYRLPSLRSQSQLARLRGPRANLFRDQNQDSPYPPNTDDSPAPASGWRSWLLNRKKGKK</sequence>
<evidence type="ECO:0000259" key="9">
    <source>
        <dbReference type="Pfam" id="PF02714"/>
    </source>
</evidence>
<evidence type="ECO:0000256" key="6">
    <source>
        <dbReference type="ARBA" id="ARBA00023136"/>
    </source>
</evidence>
<feature type="domain" description="CSC1/OSCA1-like N-terminal transmembrane" evidence="10">
    <location>
        <begin position="33"/>
        <end position="189"/>
    </location>
</feature>
<feature type="region of interest" description="Disordered" evidence="7">
    <location>
        <begin position="1118"/>
        <end position="1159"/>
    </location>
</feature>
<name>A0A1Y2GF95_9FUNG</name>
<feature type="transmembrane region" description="Helical" evidence="8">
    <location>
        <begin position="661"/>
        <end position="686"/>
    </location>
</feature>
<feature type="compositionally biased region" description="Low complexity" evidence="7">
    <location>
        <begin position="1037"/>
        <end position="1049"/>
    </location>
</feature>
<protein>
    <recommendedName>
        <fullName evidence="14">DUF221-domain-containing protein</fullName>
    </recommendedName>
</protein>
<dbReference type="Proteomes" id="UP000193648">
    <property type="component" value="Unassembled WGS sequence"/>
</dbReference>
<dbReference type="GO" id="GO:0005886">
    <property type="term" value="C:plasma membrane"/>
    <property type="evidence" value="ECO:0007669"/>
    <property type="project" value="TreeGrafter"/>
</dbReference>
<comment type="similarity">
    <text evidence="2">Belongs to the CSC1 (TC 1.A.17) family.</text>
</comment>
<dbReference type="InParanoid" id="A0A1Y2GF95"/>
<evidence type="ECO:0008006" key="14">
    <source>
        <dbReference type="Google" id="ProtNLM"/>
    </source>
</evidence>
<feature type="domain" description="CSC1/OSCA1-like cytosolic" evidence="11">
    <location>
        <begin position="212"/>
        <end position="436"/>
    </location>
</feature>
<feature type="transmembrane region" description="Helical" evidence="8">
    <location>
        <begin position="116"/>
        <end position="135"/>
    </location>
</feature>
<comment type="caution">
    <text evidence="12">The sequence shown here is derived from an EMBL/GenBank/DDBJ whole genome shotgun (WGS) entry which is preliminary data.</text>
</comment>
<dbReference type="Pfam" id="PF13967">
    <property type="entry name" value="RSN1_TM"/>
    <property type="match status" value="1"/>
</dbReference>
<reference evidence="12 13" key="1">
    <citation type="submission" date="2016-07" db="EMBL/GenBank/DDBJ databases">
        <title>Pervasive Adenine N6-methylation of Active Genes in Fungi.</title>
        <authorList>
            <consortium name="DOE Joint Genome Institute"/>
            <person name="Mondo S.J."/>
            <person name="Dannebaum R.O."/>
            <person name="Kuo R.C."/>
            <person name="Labutti K."/>
            <person name="Haridas S."/>
            <person name="Kuo A."/>
            <person name="Salamov A."/>
            <person name="Ahrendt S.R."/>
            <person name="Lipzen A."/>
            <person name="Sullivan W."/>
            <person name="Andreopoulos W.B."/>
            <person name="Clum A."/>
            <person name="Lindquist E."/>
            <person name="Daum C."/>
            <person name="Ramamoorthy G.K."/>
            <person name="Gryganskyi A."/>
            <person name="Culley D."/>
            <person name="Magnuson J.K."/>
            <person name="James T.Y."/>
            <person name="O'Malley M.A."/>
            <person name="Stajich J.E."/>
            <person name="Spatafora J.W."/>
            <person name="Visel A."/>
            <person name="Grigoriev I.V."/>
        </authorList>
    </citation>
    <scope>NUCLEOTIDE SEQUENCE [LARGE SCALE GENOMIC DNA]</scope>
    <source>
        <strain evidence="12 13">NRRL 3116</strain>
    </source>
</reference>
<dbReference type="PANTHER" id="PTHR13018:SF5">
    <property type="entry name" value="RE44586P"/>
    <property type="match status" value="1"/>
</dbReference>
<evidence type="ECO:0000313" key="13">
    <source>
        <dbReference type="Proteomes" id="UP000193648"/>
    </source>
</evidence>